<organism evidence="2 3">
    <name type="scientific">Rhodonia placenta</name>
    <dbReference type="NCBI Taxonomy" id="104341"/>
    <lineage>
        <taxon>Eukaryota</taxon>
        <taxon>Fungi</taxon>
        <taxon>Dikarya</taxon>
        <taxon>Basidiomycota</taxon>
        <taxon>Agaricomycotina</taxon>
        <taxon>Agaricomycetes</taxon>
        <taxon>Polyporales</taxon>
        <taxon>Adustoporiaceae</taxon>
        <taxon>Rhodonia</taxon>
    </lineage>
</organism>
<evidence type="ECO:0000259" key="1">
    <source>
        <dbReference type="Pfam" id="PF24968"/>
    </source>
</evidence>
<name>A0A8H7NT45_9APHY</name>
<reference evidence="2" key="1">
    <citation type="submission" date="2020-11" db="EMBL/GenBank/DDBJ databases">
        <authorList>
            <person name="Koelle M."/>
            <person name="Horta M.A.C."/>
            <person name="Nowrousian M."/>
            <person name="Ohm R.A."/>
            <person name="Benz P."/>
            <person name="Pilgard A."/>
        </authorList>
    </citation>
    <scope>NUCLEOTIDE SEQUENCE</scope>
    <source>
        <strain evidence="2">FPRL280</strain>
    </source>
</reference>
<gene>
    <name evidence="2" type="ORF">IEO21_10172</name>
</gene>
<proteinExistence type="predicted"/>
<dbReference type="AlphaFoldDB" id="A0A8H7NT45"/>
<comment type="caution">
    <text evidence="2">The sequence shown here is derived from an EMBL/GenBank/DDBJ whole genome shotgun (WGS) entry which is preliminary data.</text>
</comment>
<reference evidence="2" key="2">
    <citation type="journal article" name="Front. Microbiol.">
        <title>Degradative Capacity of Two Strains of Rhodonia placenta: From Phenotype to Genotype.</title>
        <authorList>
            <person name="Kolle M."/>
            <person name="Horta M.A.C."/>
            <person name="Nowrousian M."/>
            <person name="Ohm R.A."/>
            <person name="Benz J.P."/>
            <person name="Pilgard A."/>
        </authorList>
    </citation>
    <scope>NUCLEOTIDE SEQUENCE</scope>
    <source>
        <strain evidence="2">FPRL280</strain>
    </source>
</reference>
<dbReference type="InterPro" id="IPR056672">
    <property type="entry name" value="DUF7770"/>
</dbReference>
<protein>
    <recommendedName>
        <fullName evidence="1">DUF7770 domain-containing protein</fullName>
    </recommendedName>
</protein>
<dbReference type="Proteomes" id="UP000639403">
    <property type="component" value="Unassembled WGS sequence"/>
</dbReference>
<sequence>MNPALAEAIRANPFEGGGSDNVSVHNTTSVSAVDMKRTIKRVHLTCTKTLDEAKSAFSYHWRLYFELHPVAAQDFDEQSRTESIELHVTLLSKTNGMANTIAIGRTYETTRSTIAKTHWEIVGDEWTVSEMLTFVINDRKRHQFLFDVASGSGCADWCVTVLGDIEEAGKLSGGVKKAAEEFVDNTAREINDQRGMPLPTPKGTFYD</sequence>
<feature type="domain" description="DUF7770" evidence="1">
    <location>
        <begin position="42"/>
        <end position="206"/>
    </location>
</feature>
<evidence type="ECO:0000313" key="3">
    <source>
        <dbReference type="Proteomes" id="UP000639403"/>
    </source>
</evidence>
<dbReference type="EMBL" id="JADOXO010000690">
    <property type="protein sequence ID" value="KAF9801240.1"/>
    <property type="molecule type" value="Genomic_DNA"/>
</dbReference>
<dbReference type="Pfam" id="PF24968">
    <property type="entry name" value="DUF7770"/>
    <property type="match status" value="1"/>
</dbReference>
<evidence type="ECO:0000313" key="2">
    <source>
        <dbReference type="EMBL" id="KAF9801240.1"/>
    </source>
</evidence>
<accession>A0A8H7NT45</accession>